<reference evidence="1 2" key="1">
    <citation type="journal article" date="2019" name="Int. J. Syst. Evol. Microbiol.">
        <title>The Global Catalogue of Microorganisms (GCM) 10K type strain sequencing project: providing services to taxonomists for standard genome sequencing and annotation.</title>
        <authorList>
            <consortium name="The Broad Institute Genomics Platform"/>
            <consortium name="The Broad Institute Genome Sequencing Center for Infectious Disease"/>
            <person name="Wu L."/>
            <person name="Ma J."/>
        </authorList>
    </citation>
    <scope>NUCLEOTIDE SEQUENCE [LARGE SCALE GENOMIC DNA]</scope>
    <source>
        <strain evidence="1 2">JCM 8201</strain>
    </source>
</reference>
<comment type="caution">
    <text evidence="1">The sequence shown here is derived from an EMBL/GenBank/DDBJ whole genome shotgun (WGS) entry which is preliminary data.</text>
</comment>
<evidence type="ECO:0000313" key="1">
    <source>
        <dbReference type="EMBL" id="GAA2726615.1"/>
    </source>
</evidence>
<evidence type="ECO:0000313" key="2">
    <source>
        <dbReference type="Proteomes" id="UP001501842"/>
    </source>
</evidence>
<protein>
    <submittedName>
        <fullName evidence="1">Uncharacterized protein</fullName>
    </submittedName>
</protein>
<accession>A0ABN3UCG1</accession>
<sequence length="147" mass="15940">MNAKGPGSKATSWGGQGVRLTVAEKSVTYDFGGSKPIIVKGFSDGEKYDMKTTYRKRLTLKSTLKGAKKGTLALKPKSAKGDARAALVMNGAPFITYSVAKVYREGSWEPVAPTRARYTCTAKTARFKMTETDESGTGTVVLDYRRL</sequence>
<dbReference type="EMBL" id="BAAATZ010000009">
    <property type="protein sequence ID" value="GAA2726615.1"/>
    <property type="molecule type" value="Genomic_DNA"/>
</dbReference>
<organism evidence="1 2">
    <name type="scientific">Actinocorallia aurantiaca</name>
    <dbReference type="NCBI Taxonomy" id="46204"/>
    <lineage>
        <taxon>Bacteria</taxon>
        <taxon>Bacillati</taxon>
        <taxon>Actinomycetota</taxon>
        <taxon>Actinomycetes</taxon>
        <taxon>Streptosporangiales</taxon>
        <taxon>Thermomonosporaceae</taxon>
        <taxon>Actinocorallia</taxon>
    </lineage>
</organism>
<proteinExistence type="predicted"/>
<dbReference type="Proteomes" id="UP001501842">
    <property type="component" value="Unassembled WGS sequence"/>
</dbReference>
<name>A0ABN3UCG1_9ACTN</name>
<gene>
    <name evidence="1" type="ORF">GCM10010439_29810</name>
</gene>
<keyword evidence="2" id="KW-1185">Reference proteome</keyword>